<accession>A0A0L8G2B6</accession>
<protein>
    <submittedName>
        <fullName evidence="1">Uncharacterized protein</fullName>
    </submittedName>
</protein>
<sequence length="114" mass="12801">MGFHTDFIDNFTHKALIGLGLRVSLPNSHACINNIINSVTQCFIFHLTRICGSKSDWLLQNIEKQFSAKDFTIGHALSFSTLSIGTNFLLASAQEYPRDVSIMLMQLILKEINI</sequence>
<organism evidence="1">
    <name type="scientific">Octopus bimaculoides</name>
    <name type="common">California two-spotted octopus</name>
    <dbReference type="NCBI Taxonomy" id="37653"/>
    <lineage>
        <taxon>Eukaryota</taxon>
        <taxon>Metazoa</taxon>
        <taxon>Spiralia</taxon>
        <taxon>Lophotrochozoa</taxon>
        <taxon>Mollusca</taxon>
        <taxon>Cephalopoda</taxon>
        <taxon>Coleoidea</taxon>
        <taxon>Octopodiformes</taxon>
        <taxon>Octopoda</taxon>
        <taxon>Incirrata</taxon>
        <taxon>Octopodidae</taxon>
        <taxon>Octopus</taxon>
    </lineage>
</organism>
<name>A0A0L8G2B6_OCTBM</name>
<dbReference type="AlphaFoldDB" id="A0A0L8G2B6"/>
<dbReference type="EMBL" id="KQ424349">
    <property type="protein sequence ID" value="KOF71151.1"/>
    <property type="molecule type" value="Genomic_DNA"/>
</dbReference>
<gene>
    <name evidence="1" type="ORF">OCBIM_22001529mg</name>
</gene>
<proteinExistence type="predicted"/>
<evidence type="ECO:0000313" key="1">
    <source>
        <dbReference type="EMBL" id="KOF71151.1"/>
    </source>
</evidence>
<reference evidence="1" key="1">
    <citation type="submission" date="2015-07" db="EMBL/GenBank/DDBJ databases">
        <title>MeaNS - Measles Nucleotide Surveillance Program.</title>
        <authorList>
            <person name="Tran T."/>
            <person name="Druce J."/>
        </authorList>
    </citation>
    <scope>NUCLEOTIDE SEQUENCE</scope>
    <source>
        <strain evidence="1">UCB-OBI-ISO-001</strain>
        <tissue evidence="1">Gonad</tissue>
    </source>
</reference>